<feature type="compositionally biased region" description="Basic and acidic residues" evidence="1">
    <location>
        <begin position="1"/>
        <end position="18"/>
    </location>
</feature>
<dbReference type="EMBL" id="CAADGD010000132">
    <property type="protein sequence ID" value="VFK72705.1"/>
    <property type="molecule type" value="Genomic_DNA"/>
</dbReference>
<organism evidence="4">
    <name type="scientific">Candidatus Kentrum sp. UNK</name>
    <dbReference type="NCBI Taxonomy" id="2126344"/>
    <lineage>
        <taxon>Bacteria</taxon>
        <taxon>Pseudomonadati</taxon>
        <taxon>Pseudomonadota</taxon>
        <taxon>Gammaproteobacteria</taxon>
        <taxon>Candidatus Kentrum</taxon>
    </lineage>
</organism>
<name>A0A451B359_9GAMM</name>
<sequence>MDKVMSFERRTDTEEERASNASSGGGGMDSLERRVERLEIDVREVKIEIAKMNTRMDIAFPTFATREDFMAVRAEIETVRTEVEKVRTEVEKVRTGVEKVRGEIERMGRVIIMWSVGTIIATAGIVTTISLTLSRYMN</sequence>
<gene>
    <name evidence="3" type="ORF">BECKUNK1418G_GA0071005_11308</name>
    <name evidence="4" type="ORF">BECKUNK1418H_GA0071006_11326</name>
</gene>
<accession>A0A451B359</accession>
<proteinExistence type="predicted"/>
<feature type="region of interest" description="Disordered" evidence="1">
    <location>
        <begin position="1"/>
        <end position="32"/>
    </location>
</feature>
<dbReference type="EMBL" id="CAADFZ010000130">
    <property type="protein sequence ID" value="VFK67203.1"/>
    <property type="molecule type" value="Genomic_DNA"/>
</dbReference>
<evidence type="ECO:0000313" key="4">
    <source>
        <dbReference type="EMBL" id="VFK72705.1"/>
    </source>
</evidence>
<keyword evidence="2" id="KW-0812">Transmembrane</keyword>
<keyword evidence="2" id="KW-0472">Membrane</keyword>
<reference evidence="4" key="1">
    <citation type="submission" date="2019-02" db="EMBL/GenBank/DDBJ databases">
        <authorList>
            <person name="Gruber-Vodicka R. H."/>
            <person name="Seah K. B. B."/>
        </authorList>
    </citation>
    <scope>NUCLEOTIDE SEQUENCE</scope>
    <source>
        <strain evidence="4">BECK_BY19</strain>
        <strain evidence="3">BECK_BY8</strain>
    </source>
</reference>
<protein>
    <submittedName>
        <fullName evidence="4">Uncharacterized protein</fullName>
    </submittedName>
</protein>
<keyword evidence="2" id="KW-1133">Transmembrane helix</keyword>
<evidence type="ECO:0000256" key="1">
    <source>
        <dbReference type="SAM" id="MobiDB-lite"/>
    </source>
</evidence>
<evidence type="ECO:0000313" key="3">
    <source>
        <dbReference type="EMBL" id="VFK67203.1"/>
    </source>
</evidence>
<dbReference type="Gene3D" id="1.10.287.1490">
    <property type="match status" value="1"/>
</dbReference>
<evidence type="ECO:0000256" key="2">
    <source>
        <dbReference type="SAM" id="Phobius"/>
    </source>
</evidence>
<feature type="transmembrane region" description="Helical" evidence="2">
    <location>
        <begin position="111"/>
        <end position="133"/>
    </location>
</feature>
<dbReference type="AlphaFoldDB" id="A0A451B359"/>